<comment type="cofactor">
    <cofactor evidence="2">
        <name>pyridoxal 5'-phosphate</name>
        <dbReference type="ChEBI" id="CHEBI:597326"/>
    </cofactor>
</comment>
<evidence type="ECO:0000256" key="10">
    <source>
        <dbReference type="ARBA" id="ARBA00022898"/>
    </source>
</evidence>
<dbReference type="CDD" id="cd00378">
    <property type="entry name" value="SHMT"/>
    <property type="match status" value="1"/>
</dbReference>
<evidence type="ECO:0000256" key="1">
    <source>
        <dbReference type="ARBA" id="ARBA00001528"/>
    </source>
</evidence>
<keyword evidence="6" id="KW-0963">Cytoplasm</keyword>
<dbReference type="GO" id="GO:0019264">
    <property type="term" value="P:glycine biosynthetic process from serine"/>
    <property type="evidence" value="ECO:0007669"/>
    <property type="project" value="InterPro"/>
</dbReference>
<evidence type="ECO:0000256" key="3">
    <source>
        <dbReference type="ARBA" id="ARBA00004496"/>
    </source>
</evidence>
<dbReference type="InterPro" id="IPR015424">
    <property type="entry name" value="PyrdxlP-dep_Trfase"/>
</dbReference>
<dbReference type="PANTHER" id="PTHR11680:SF35">
    <property type="entry name" value="SERINE HYDROXYMETHYLTRANSFERASE 1"/>
    <property type="match status" value="1"/>
</dbReference>
<dbReference type="NCBIfam" id="NF000586">
    <property type="entry name" value="PRK00011.1"/>
    <property type="match status" value="1"/>
</dbReference>
<evidence type="ECO:0000256" key="4">
    <source>
        <dbReference type="ARBA" id="ARBA00006376"/>
    </source>
</evidence>
<sequence>YKAIVGELNRQKNTVELIASENFVSKAVLEAAGTVLTNKYSEGYPDKRYYGGNKFIDASEKLAIERAKKLFNAEHANVQPHSGSQANLAAYMALLQPGDKILAMNLAHGGHLTHGHKVNFSGQLFDFVHYGIDKETEQLDYSAIRNIAIKEKPKMIVCGASAYPRTIDFRKFKEIADEVNAFLVADVAHIAGLIVAGLHPSPAPYADIVTTTTHKTLRGPRGAIILCKKEHAEKIDKAVFPGMQGGPLDHIIAAKAVAFKEALQPDFIEYQKQIIKNAKALAETLLKKGFRLVSNGTDNHLILIDLTNKNVTGKQAEEALEKANITVNKNMVPFDKRSPSDPSGIRIGTPAVTTRGFKESEMEIIGQAISKVIDNDAEIGKVSEQMLELCKKFPIYNDVEY</sequence>
<comment type="catalytic activity">
    <reaction evidence="1">
        <text>(6R)-5,10-methylene-5,6,7,8-tetrahydrofolate + glycine + H2O = (6S)-5,6,7,8-tetrahydrofolate + L-serine</text>
        <dbReference type="Rhea" id="RHEA:15481"/>
        <dbReference type="ChEBI" id="CHEBI:15377"/>
        <dbReference type="ChEBI" id="CHEBI:15636"/>
        <dbReference type="ChEBI" id="CHEBI:33384"/>
        <dbReference type="ChEBI" id="CHEBI:57305"/>
        <dbReference type="ChEBI" id="CHEBI:57453"/>
        <dbReference type="EC" id="2.1.2.1"/>
    </reaction>
</comment>
<evidence type="ECO:0000256" key="8">
    <source>
        <dbReference type="ARBA" id="ARBA00022605"/>
    </source>
</evidence>
<dbReference type="InterPro" id="IPR019798">
    <property type="entry name" value="Ser_HO-MeTrfase_PLP_BS"/>
</dbReference>
<dbReference type="FunFam" id="3.40.640.10:FF:000001">
    <property type="entry name" value="Serine hydroxymethyltransferase"/>
    <property type="match status" value="1"/>
</dbReference>
<keyword evidence="9" id="KW-0808">Transferase</keyword>
<dbReference type="InterPro" id="IPR015421">
    <property type="entry name" value="PyrdxlP-dep_Trfase_major"/>
</dbReference>
<proteinExistence type="inferred from homology"/>
<dbReference type="GO" id="GO:0004372">
    <property type="term" value="F:glycine hydroxymethyltransferase activity"/>
    <property type="evidence" value="ECO:0007669"/>
    <property type="project" value="UniProtKB-EC"/>
</dbReference>
<reference evidence="12" key="1">
    <citation type="journal article" date="2014" name="Front. Microbiol.">
        <title>High frequency of phylogenetically diverse reductive dehalogenase-homologous genes in deep subseafloor sedimentary metagenomes.</title>
        <authorList>
            <person name="Kawai M."/>
            <person name="Futagami T."/>
            <person name="Toyoda A."/>
            <person name="Takaki Y."/>
            <person name="Nishi S."/>
            <person name="Hori S."/>
            <person name="Arai W."/>
            <person name="Tsubouchi T."/>
            <person name="Morono Y."/>
            <person name="Uchiyama I."/>
            <person name="Ito T."/>
            <person name="Fujiyama A."/>
            <person name="Inagaki F."/>
            <person name="Takami H."/>
        </authorList>
    </citation>
    <scope>NUCLEOTIDE SEQUENCE</scope>
    <source>
        <strain evidence="12">Expedition CK06-06</strain>
    </source>
</reference>
<dbReference type="PANTHER" id="PTHR11680">
    <property type="entry name" value="SERINE HYDROXYMETHYLTRANSFERASE"/>
    <property type="match status" value="1"/>
</dbReference>
<protein>
    <recommendedName>
        <fullName evidence="11">Serine hydroxymethyltransferase-like domain-containing protein</fullName>
    </recommendedName>
</protein>
<evidence type="ECO:0000256" key="5">
    <source>
        <dbReference type="ARBA" id="ARBA00011738"/>
    </source>
</evidence>
<dbReference type="Gene3D" id="3.40.640.10">
    <property type="entry name" value="Type I PLP-dependent aspartate aminotransferase-like (Major domain)"/>
    <property type="match status" value="1"/>
</dbReference>
<keyword evidence="8" id="KW-0028">Amino-acid biosynthesis</keyword>
<feature type="domain" description="Serine hydroxymethyltransferase-like" evidence="11">
    <location>
        <begin position="3"/>
        <end position="369"/>
    </location>
</feature>
<dbReference type="HAMAP" id="MF_00051">
    <property type="entry name" value="SHMT"/>
    <property type="match status" value="1"/>
</dbReference>
<dbReference type="AlphaFoldDB" id="X0TX74"/>
<organism evidence="12">
    <name type="scientific">marine sediment metagenome</name>
    <dbReference type="NCBI Taxonomy" id="412755"/>
    <lineage>
        <taxon>unclassified sequences</taxon>
        <taxon>metagenomes</taxon>
        <taxon>ecological metagenomes</taxon>
    </lineage>
</organism>
<dbReference type="PIRSF" id="PIRSF000412">
    <property type="entry name" value="SHMT"/>
    <property type="match status" value="1"/>
</dbReference>
<evidence type="ECO:0000256" key="7">
    <source>
        <dbReference type="ARBA" id="ARBA00022563"/>
    </source>
</evidence>
<dbReference type="FunFam" id="3.90.1150.10:FF:000003">
    <property type="entry name" value="Serine hydroxymethyltransferase"/>
    <property type="match status" value="1"/>
</dbReference>
<dbReference type="GO" id="GO:0035999">
    <property type="term" value="P:tetrahydrofolate interconversion"/>
    <property type="evidence" value="ECO:0007669"/>
    <property type="project" value="InterPro"/>
</dbReference>
<dbReference type="InterPro" id="IPR039429">
    <property type="entry name" value="SHMT-like_dom"/>
</dbReference>
<evidence type="ECO:0000256" key="2">
    <source>
        <dbReference type="ARBA" id="ARBA00001933"/>
    </source>
</evidence>
<dbReference type="SUPFAM" id="SSF53383">
    <property type="entry name" value="PLP-dependent transferases"/>
    <property type="match status" value="1"/>
</dbReference>
<evidence type="ECO:0000256" key="9">
    <source>
        <dbReference type="ARBA" id="ARBA00022679"/>
    </source>
</evidence>
<dbReference type="Gene3D" id="3.90.1150.10">
    <property type="entry name" value="Aspartate Aminotransferase, domain 1"/>
    <property type="match status" value="1"/>
</dbReference>
<dbReference type="InterPro" id="IPR001085">
    <property type="entry name" value="Ser_HO-MeTrfase"/>
</dbReference>
<dbReference type="PROSITE" id="PS00096">
    <property type="entry name" value="SHMT"/>
    <property type="match status" value="1"/>
</dbReference>
<evidence type="ECO:0000313" key="12">
    <source>
        <dbReference type="EMBL" id="GAF80730.1"/>
    </source>
</evidence>
<dbReference type="InterPro" id="IPR015422">
    <property type="entry name" value="PyrdxlP-dep_Trfase_small"/>
</dbReference>
<keyword evidence="10" id="KW-0663">Pyridoxal phosphate</keyword>
<dbReference type="Pfam" id="PF00464">
    <property type="entry name" value="SHMT"/>
    <property type="match status" value="1"/>
</dbReference>
<accession>X0TX74</accession>
<comment type="similarity">
    <text evidence="4">Belongs to the SHMT family.</text>
</comment>
<dbReference type="InterPro" id="IPR049943">
    <property type="entry name" value="Ser_HO-MeTrfase-like"/>
</dbReference>
<dbReference type="EMBL" id="BARS01004602">
    <property type="protein sequence ID" value="GAF80730.1"/>
    <property type="molecule type" value="Genomic_DNA"/>
</dbReference>
<evidence type="ECO:0000256" key="6">
    <source>
        <dbReference type="ARBA" id="ARBA00022490"/>
    </source>
</evidence>
<gene>
    <name evidence="12" type="ORF">S01H1_08991</name>
</gene>
<evidence type="ECO:0000259" key="11">
    <source>
        <dbReference type="Pfam" id="PF00464"/>
    </source>
</evidence>
<comment type="caution">
    <text evidence="12">The sequence shown here is derived from an EMBL/GenBank/DDBJ whole genome shotgun (WGS) entry which is preliminary data.</text>
</comment>
<dbReference type="GO" id="GO:0005829">
    <property type="term" value="C:cytosol"/>
    <property type="evidence" value="ECO:0007669"/>
    <property type="project" value="TreeGrafter"/>
</dbReference>
<name>X0TX74_9ZZZZ</name>
<feature type="non-terminal residue" evidence="12">
    <location>
        <position position="1"/>
    </location>
</feature>
<keyword evidence="7" id="KW-0554">One-carbon metabolism</keyword>
<comment type="subcellular location">
    <subcellularLocation>
        <location evidence="3">Cytoplasm</location>
    </subcellularLocation>
</comment>
<comment type="subunit">
    <text evidence="5">Homodimer.</text>
</comment>
<dbReference type="GO" id="GO:0030170">
    <property type="term" value="F:pyridoxal phosphate binding"/>
    <property type="evidence" value="ECO:0007669"/>
    <property type="project" value="InterPro"/>
</dbReference>